<dbReference type="STRING" id="154538.A0A1M2V9D4"/>
<dbReference type="GO" id="GO:0030674">
    <property type="term" value="F:protein-macromolecule adaptor activity"/>
    <property type="evidence" value="ECO:0007669"/>
    <property type="project" value="TreeGrafter"/>
</dbReference>
<evidence type="ECO:0000313" key="3">
    <source>
        <dbReference type="Proteomes" id="UP000184267"/>
    </source>
</evidence>
<feature type="compositionally biased region" description="Polar residues" evidence="1">
    <location>
        <begin position="129"/>
        <end position="138"/>
    </location>
</feature>
<comment type="caution">
    <text evidence="2">The sequence shown here is derived from an EMBL/GenBank/DDBJ whole genome shotgun (WGS) entry which is preliminary data.</text>
</comment>
<reference evidence="2 3" key="1">
    <citation type="submission" date="2016-10" db="EMBL/GenBank/DDBJ databases">
        <title>Genome sequence of the basidiomycete white-rot fungus Trametes pubescens.</title>
        <authorList>
            <person name="Makela M.R."/>
            <person name="Granchi Z."/>
            <person name="Peng M."/>
            <person name="De Vries R.P."/>
            <person name="Grigoriev I."/>
            <person name="Riley R."/>
            <person name="Hilden K."/>
        </authorList>
    </citation>
    <scope>NUCLEOTIDE SEQUENCE [LARGE SCALE GENOMIC DNA]</scope>
    <source>
        <strain evidence="2 3">FBCC735</strain>
    </source>
</reference>
<dbReference type="AlphaFoldDB" id="A0A1M2V9D4"/>
<sequence length="149" mass="16598">MEYRPRYTQPFTLEEARLLDVPIISEEITRLQNSVAHLQRTQDELQDALSTSPGDTDLTQAFEENEVVIGSQKERITILRMVLVEKGLPMGPHYDVQPHMARDRPNTSVPAPGPVQPNGVQLRDAREQASISTSSNGLSDGDEDDGVYL</sequence>
<dbReference type="OMA" id="MGPHYDV"/>
<evidence type="ECO:0000313" key="2">
    <source>
        <dbReference type="EMBL" id="OJT04147.1"/>
    </source>
</evidence>
<name>A0A1M2V9D4_TRAPU</name>
<evidence type="ECO:0000256" key="1">
    <source>
        <dbReference type="SAM" id="MobiDB-lite"/>
    </source>
</evidence>
<dbReference type="GO" id="GO:0070682">
    <property type="term" value="P:proteasome regulatory particle assembly"/>
    <property type="evidence" value="ECO:0007669"/>
    <property type="project" value="InterPro"/>
</dbReference>
<dbReference type="Proteomes" id="UP000184267">
    <property type="component" value="Unassembled WGS sequence"/>
</dbReference>
<organism evidence="2 3">
    <name type="scientific">Trametes pubescens</name>
    <name type="common">White-rot fungus</name>
    <dbReference type="NCBI Taxonomy" id="154538"/>
    <lineage>
        <taxon>Eukaryota</taxon>
        <taxon>Fungi</taxon>
        <taxon>Dikarya</taxon>
        <taxon>Basidiomycota</taxon>
        <taxon>Agaricomycotina</taxon>
        <taxon>Agaricomycetes</taxon>
        <taxon>Polyporales</taxon>
        <taxon>Polyporaceae</taxon>
        <taxon>Trametes</taxon>
    </lineage>
</organism>
<dbReference type="PANTHER" id="PTHR40422:SF1">
    <property type="entry name" value="TRANSLATION MACHINERY-ASSOCIATED PROTEIN 17"/>
    <property type="match status" value="1"/>
</dbReference>
<dbReference type="InterPro" id="IPR038966">
    <property type="entry name" value="TMA17"/>
</dbReference>
<gene>
    <name evidence="2" type="ORF">TRAPUB_5192</name>
</gene>
<dbReference type="OrthoDB" id="548474at2759"/>
<feature type="region of interest" description="Disordered" evidence="1">
    <location>
        <begin position="89"/>
        <end position="149"/>
    </location>
</feature>
<feature type="compositionally biased region" description="Acidic residues" evidence="1">
    <location>
        <begin position="140"/>
        <end position="149"/>
    </location>
</feature>
<accession>A0A1M2V9D4</accession>
<dbReference type="EMBL" id="MNAD01001558">
    <property type="protein sequence ID" value="OJT04147.1"/>
    <property type="molecule type" value="Genomic_DNA"/>
</dbReference>
<keyword evidence="3" id="KW-1185">Reference proteome</keyword>
<dbReference type="PANTHER" id="PTHR40422">
    <property type="entry name" value="TRANSLATION MACHINERY-ASSOCIATED PROTEIN 17"/>
    <property type="match status" value="1"/>
</dbReference>
<proteinExistence type="predicted"/>
<protein>
    <submittedName>
        <fullName evidence="2">Uncharacterized protein</fullName>
    </submittedName>
</protein>